<dbReference type="AlphaFoldDB" id="A0A841A8F4"/>
<protein>
    <recommendedName>
        <fullName evidence="3">PIN domain-containing protein</fullName>
    </recommendedName>
</protein>
<accession>A0A841A8F4</accession>
<sequence length="63" mass="6713">MPDTGSLASTTVDTRVLMGHRQVTDLHLTGLAAAHGTRRATFDAGLRDALVPTDRPLVEVWSG</sequence>
<dbReference type="EMBL" id="JACHLZ010000001">
    <property type="protein sequence ID" value="MBB5830207.1"/>
    <property type="molecule type" value="Genomic_DNA"/>
</dbReference>
<dbReference type="Proteomes" id="UP000588158">
    <property type="component" value="Unassembled WGS sequence"/>
</dbReference>
<dbReference type="RefSeq" id="WP_184323867.1">
    <property type="nucleotide sequence ID" value="NZ_JACHLZ010000001.1"/>
</dbReference>
<gene>
    <name evidence="1" type="ORF">HNR70_000020</name>
</gene>
<evidence type="ECO:0008006" key="3">
    <source>
        <dbReference type="Google" id="ProtNLM"/>
    </source>
</evidence>
<name>A0A841A8F4_9MICO</name>
<reference evidence="1 2" key="1">
    <citation type="submission" date="2020-08" db="EMBL/GenBank/DDBJ databases">
        <title>Sequencing the genomes of 1000 actinobacteria strains.</title>
        <authorList>
            <person name="Klenk H.-P."/>
        </authorList>
    </citation>
    <scope>NUCLEOTIDE SEQUENCE [LARGE SCALE GENOMIC DNA]</scope>
    <source>
        <strain evidence="1 2">DSM 28796</strain>
    </source>
</reference>
<evidence type="ECO:0000313" key="1">
    <source>
        <dbReference type="EMBL" id="MBB5830207.1"/>
    </source>
</evidence>
<comment type="caution">
    <text evidence="1">The sequence shown here is derived from an EMBL/GenBank/DDBJ whole genome shotgun (WGS) entry which is preliminary data.</text>
</comment>
<proteinExistence type="predicted"/>
<organism evidence="1 2">
    <name type="scientific">Brachybacterium aquaticum</name>
    <dbReference type="NCBI Taxonomy" id="1432564"/>
    <lineage>
        <taxon>Bacteria</taxon>
        <taxon>Bacillati</taxon>
        <taxon>Actinomycetota</taxon>
        <taxon>Actinomycetes</taxon>
        <taxon>Micrococcales</taxon>
        <taxon>Dermabacteraceae</taxon>
        <taxon>Brachybacterium</taxon>
    </lineage>
</organism>
<evidence type="ECO:0000313" key="2">
    <source>
        <dbReference type="Proteomes" id="UP000588158"/>
    </source>
</evidence>
<keyword evidence="2" id="KW-1185">Reference proteome</keyword>